<evidence type="ECO:0000256" key="4">
    <source>
        <dbReference type="ARBA" id="ARBA00022692"/>
    </source>
</evidence>
<feature type="binding site" evidence="12">
    <location>
        <position position="74"/>
    </location>
    <ligand>
        <name>Na(+)</name>
        <dbReference type="ChEBI" id="CHEBI:29101"/>
        <note>structural</note>
    </ligand>
</feature>
<name>X7EIJ9_9RHOB</name>
<gene>
    <name evidence="12" type="primary">fluC</name>
    <name evidence="12" type="synonym">crcB</name>
    <name evidence="13" type="ORF">OCH239_19370</name>
</gene>
<keyword evidence="14" id="KW-1185">Reference proteome</keyword>
<keyword evidence="9 12" id="KW-0407">Ion channel</keyword>
<dbReference type="GO" id="GO:0005886">
    <property type="term" value="C:plasma membrane"/>
    <property type="evidence" value="ECO:0007669"/>
    <property type="project" value="UniProtKB-SubCell"/>
</dbReference>
<dbReference type="NCBIfam" id="NF010805">
    <property type="entry name" value="PRK14209.1"/>
    <property type="match status" value="1"/>
</dbReference>
<evidence type="ECO:0000256" key="5">
    <source>
        <dbReference type="ARBA" id="ARBA00022989"/>
    </source>
</evidence>
<feature type="transmembrane region" description="Helical" evidence="12">
    <location>
        <begin position="34"/>
        <end position="57"/>
    </location>
</feature>
<keyword evidence="6 12" id="KW-0915">Sodium</keyword>
<reference evidence="13 14" key="1">
    <citation type="submission" date="2014-01" db="EMBL/GenBank/DDBJ databases">
        <title>Roseivivax halodurans JCM 10272 Genome Sequencing.</title>
        <authorList>
            <person name="Lai Q."/>
            <person name="Li G."/>
            <person name="Shao Z."/>
        </authorList>
    </citation>
    <scope>NUCLEOTIDE SEQUENCE [LARGE SCALE GENOMIC DNA]</scope>
    <source>
        <strain evidence="13 14">JCM 10272</strain>
    </source>
</reference>
<evidence type="ECO:0000313" key="13">
    <source>
        <dbReference type="EMBL" id="ETX14958.1"/>
    </source>
</evidence>
<comment type="catalytic activity">
    <reaction evidence="11">
        <text>fluoride(in) = fluoride(out)</text>
        <dbReference type="Rhea" id="RHEA:76159"/>
        <dbReference type="ChEBI" id="CHEBI:17051"/>
    </reaction>
    <physiologicalReaction direction="left-to-right" evidence="11">
        <dbReference type="Rhea" id="RHEA:76160"/>
    </physiologicalReaction>
</comment>
<dbReference type="PATRIC" id="fig|1449350.3.peg.1778"/>
<evidence type="ECO:0000256" key="8">
    <source>
        <dbReference type="ARBA" id="ARBA00023136"/>
    </source>
</evidence>
<evidence type="ECO:0000256" key="2">
    <source>
        <dbReference type="ARBA" id="ARBA00022475"/>
    </source>
</evidence>
<dbReference type="STRING" id="1449350.OCH239_19370"/>
<dbReference type="RefSeq" id="WP_037261100.1">
    <property type="nucleotide sequence ID" value="NZ_JALZ01000007.1"/>
</dbReference>
<dbReference type="InterPro" id="IPR003691">
    <property type="entry name" value="FluC"/>
</dbReference>
<dbReference type="PANTHER" id="PTHR28259">
    <property type="entry name" value="FLUORIDE EXPORT PROTEIN 1-RELATED"/>
    <property type="match status" value="1"/>
</dbReference>
<evidence type="ECO:0000256" key="1">
    <source>
        <dbReference type="ARBA" id="ARBA00004651"/>
    </source>
</evidence>
<evidence type="ECO:0000256" key="12">
    <source>
        <dbReference type="HAMAP-Rule" id="MF_00454"/>
    </source>
</evidence>
<keyword evidence="2 12" id="KW-1003">Cell membrane</keyword>
<protein>
    <recommendedName>
        <fullName evidence="12">Fluoride-specific ion channel FluC</fullName>
    </recommendedName>
</protein>
<evidence type="ECO:0000313" key="14">
    <source>
        <dbReference type="Proteomes" id="UP000022447"/>
    </source>
</evidence>
<evidence type="ECO:0000256" key="3">
    <source>
        <dbReference type="ARBA" id="ARBA00022519"/>
    </source>
</evidence>
<keyword evidence="5 12" id="KW-1133">Transmembrane helix</keyword>
<dbReference type="HAMAP" id="MF_00454">
    <property type="entry name" value="FluC"/>
    <property type="match status" value="1"/>
</dbReference>
<comment type="function">
    <text evidence="12">Fluoride-specific ion channel. Important for reducing fluoride concentration in the cell, thus reducing its toxicity.</text>
</comment>
<keyword evidence="12" id="KW-0813">Transport</keyword>
<evidence type="ECO:0000256" key="9">
    <source>
        <dbReference type="ARBA" id="ARBA00023303"/>
    </source>
</evidence>
<dbReference type="NCBIfam" id="NF010791">
    <property type="entry name" value="PRK14195.1"/>
    <property type="match status" value="1"/>
</dbReference>
<dbReference type="GO" id="GO:0140114">
    <property type="term" value="P:cellular detoxification of fluoride"/>
    <property type="evidence" value="ECO:0007669"/>
    <property type="project" value="UniProtKB-UniRule"/>
</dbReference>
<comment type="subcellular location">
    <subcellularLocation>
        <location evidence="1 12">Cell membrane</location>
        <topology evidence="1 12">Multi-pass membrane protein</topology>
    </subcellularLocation>
</comment>
<sequence>MTLTLLQVALGGAAGAVARYLTGHAAVRLIGHGFPWGTFAVNVVGSFLMGVLVVALAEWNANRFAPLLLTGMLGGFTTFSAFSLDAATLYERGELALAGAYVGGSVILSLLAVFAGLAAGRGALT</sequence>
<accession>X7EIJ9</accession>
<comment type="similarity">
    <text evidence="10 12">Belongs to the fluoride channel Fluc/FEX (TC 1.A.43) family.</text>
</comment>
<dbReference type="GO" id="GO:0046872">
    <property type="term" value="F:metal ion binding"/>
    <property type="evidence" value="ECO:0007669"/>
    <property type="project" value="UniProtKB-KW"/>
</dbReference>
<keyword evidence="8 12" id="KW-0472">Membrane</keyword>
<keyword evidence="12" id="KW-0479">Metal-binding</keyword>
<feature type="transmembrane region" description="Helical" evidence="12">
    <location>
        <begin position="64"/>
        <end position="84"/>
    </location>
</feature>
<dbReference type="Proteomes" id="UP000022447">
    <property type="component" value="Unassembled WGS sequence"/>
</dbReference>
<dbReference type="OrthoDB" id="9806299at2"/>
<keyword evidence="7 12" id="KW-0406">Ion transport</keyword>
<feature type="binding site" evidence="12">
    <location>
        <position position="77"/>
    </location>
    <ligand>
        <name>Na(+)</name>
        <dbReference type="ChEBI" id="CHEBI:29101"/>
        <note>structural</note>
    </ligand>
</feature>
<keyword evidence="3" id="KW-0997">Cell inner membrane</keyword>
<comment type="activity regulation">
    <text evidence="12">Na(+) is not transported, but it plays an essential structural role and its presence is essential for fluoride channel function.</text>
</comment>
<dbReference type="AlphaFoldDB" id="X7EIJ9"/>
<evidence type="ECO:0000256" key="11">
    <source>
        <dbReference type="ARBA" id="ARBA00035585"/>
    </source>
</evidence>
<evidence type="ECO:0000256" key="7">
    <source>
        <dbReference type="ARBA" id="ARBA00023065"/>
    </source>
</evidence>
<keyword evidence="4 12" id="KW-0812">Transmembrane</keyword>
<dbReference type="GO" id="GO:0062054">
    <property type="term" value="F:fluoride channel activity"/>
    <property type="evidence" value="ECO:0007669"/>
    <property type="project" value="UniProtKB-UniRule"/>
</dbReference>
<dbReference type="eggNOG" id="COG0239">
    <property type="taxonomic scope" value="Bacteria"/>
</dbReference>
<evidence type="ECO:0000256" key="6">
    <source>
        <dbReference type="ARBA" id="ARBA00023053"/>
    </source>
</evidence>
<proteinExistence type="inferred from homology"/>
<evidence type="ECO:0000256" key="10">
    <source>
        <dbReference type="ARBA" id="ARBA00035120"/>
    </source>
</evidence>
<dbReference type="Pfam" id="PF02537">
    <property type="entry name" value="CRCB"/>
    <property type="match status" value="1"/>
</dbReference>
<feature type="transmembrane region" description="Helical" evidence="12">
    <location>
        <begin position="96"/>
        <end position="119"/>
    </location>
</feature>
<comment type="caution">
    <text evidence="13">The sequence shown here is derived from an EMBL/GenBank/DDBJ whole genome shotgun (WGS) entry which is preliminary data.</text>
</comment>
<organism evidence="13 14">
    <name type="scientific">Roseivivax halodurans JCM 10272</name>
    <dbReference type="NCBI Taxonomy" id="1449350"/>
    <lineage>
        <taxon>Bacteria</taxon>
        <taxon>Pseudomonadati</taxon>
        <taxon>Pseudomonadota</taxon>
        <taxon>Alphaproteobacteria</taxon>
        <taxon>Rhodobacterales</taxon>
        <taxon>Roseobacteraceae</taxon>
        <taxon>Roseivivax</taxon>
    </lineage>
</organism>
<dbReference type="PANTHER" id="PTHR28259:SF1">
    <property type="entry name" value="FLUORIDE EXPORT PROTEIN 1-RELATED"/>
    <property type="match status" value="1"/>
</dbReference>
<dbReference type="EMBL" id="JALZ01000007">
    <property type="protein sequence ID" value="ETX14958.1"/>
    <property type="molecule type" value="Genomic_DNA"/>
</dbReference>